<feature type="region of interest" description="Disordered" evidence="1">
    <location>
        <begin position="89"/>
        <end position="113"/>
    </location>
</feature>
<dbReference type="Proteomes" id="UP000887567">
    <property type="component" value="Unplaced"/>
</dbReference>
<evidence type="ECO:0000256" key="2">
    <source>
        <dbReference type="SAM" id="SignalP"/>
    </source>
</evidence>
<proteinExistence type="predicted"/>
<evidence type="ECO:0000313" key="4">
    <source>
        <dbReference type="Proteomes" id="UP000887567"/>
    </source>
</evidence>
<sequence>MASQGVVLLACLLALFFVVTYGRNVERRQWSVGYTHAVPGKRSREAAQNDPQAFPPIRPGKRFNSGSEVEVDNDQFPIVRQGKRQWMKNYNPMLPGKRRNEGEVDNDQLGGGLPIVRQGKRQWGWKYALPSRPGK</sequence>
<dbReference type="EnsemblMetazoa" id="XM_028662402.1">
    <property type="protein sequence ID" value="XP_028518203.1"/>
    <property type="gene ID" value="LOC110249750"/>
</dbReference>
<dbReference type="AlphaFoldDB" id="A0A913YT11"/>
<organism evidence="3 4">
    <name type="scientific">Exaiptasia diaphana</name>
    <name type="common">Tropical sea anemone</name>
    <name type="synonym">Aiptasia pulchella</name>
    <dbReference type="NCBI Taxonomy" id="2652724"/>
    <lineage>
        <taxon>Eukaryota</taxon>
        <taxon>Metazoa</taxon>
        <taxon>Cnidaria</taxon>
        <taxon>Anthozoa</taxon>
        <taxon>Hexacorallia</taxon>
        <taxon>Actiniaria</taxon>
        <taxon>Aiptasiidae</taxon>
        <taxon>Exaiptasia</taxon>
    </lineage>
</organism>
<accession>A0A913YT11</accession>
<evidence type="ECO:0000313" key="3">
    <source>
        <dbReference type="EnsemblMetazoa" id="XP_028518203.1"/>
    </source>
</evidence>
<name>A0A913YT11_EXADI</name>
<feature type="region of interest" description="Disordered" evidence="1">
    <location>
        <begin position="40"/>
        <end position="68"/>
    </location>
</feature>
<dbReference type="RefSeq" id="XP_028518203.1">
    <property type="nucleotide sequence ID" value="XM_028662402.1"/>
</dbReference>
<reference evidence="3" key="1">
    <citation type="submission" date="2022-11" db="UniProtKB">
        <authorList>
            <consortium name="EnsemblMetazoa"/>
        </authorList>
    </citation>
    <scope>IDENTIFICATION</scope>
</reference>
<evidence type="ECO:0000256" key="1">
    <source>
        <dbReference type="SAM" id="MobiDB-lite"/>
    </source>
</evidence>
<protein>
    <submittedName>
        <fullName evidence="3">Uncharacterized protein</fullName>
    </submittedName>
</protein>
<dbReference type="GeneID" id="110249750"/>
<keyword evidence="4" id="KW-1185">Reference proteome</keyword>
<feature type="chain" id="PRO_5036940799" evidence="2">
    <location>
        <begin position="23"/>
        <end position="135"/>
    </location>
</feature>
<feature type="signal peptide" evidence="2">
    <location>
        <begin position="1"/>
        <end position="22"/>
    </location>
</feature>
<dbReference type="KEGG" id="epa:110249750"/>
<keyword evidence="2" id="KW-0732">Signal</keyword>